<accession>A0ACA9MJU0</accession>
<organism evidence="1 2">
    <name type="scientific">Racocetra persica</name>
    <dbReference type="NCBI Taxonomy" id="160502"/>
    <lineage>
        <taxon>Eukaryota</taxon>
        <taxon>Fungi</taxon>
        <taxon>Fungi incertae sedis</taxon>
        <taxon>Mucoromycota</taxon>
        <taxon>Glomeromycotina</taxon>
        <taxon>Glomeromycetes</taxon>
        <taxon>Diversisporales</taxon>
        <taxon>Gigasporaceae</taxon>
        <taxon>Racocetra</taxon>
    </lineage>
</organism>
<keyword evidence="2" id="KW-1185">Reference proteome</keyword>
<feature type="non-terminal residue" evidence="1">
    <location>
        <position position="260"/>
    </location>
</feature>
<evidence type="ECO:0000313" key="1">
    <source>
        <dbReference type="EMBL" id="CAG8597028.1"/>
    </source>
</evidence>
<feature type="non-terminal residue" evidence="1">
    <location>
        <position position="1"/>
    </location>
</feature>
<comment type="caution">
    <text evidence="1">The sequence shown here is derived from an EMBL/GenBank/DDBJ whole genome shotgun (WGS) entry which is preliminary data.</text>
</comment>
<dbReference type="EMBL" id="CAJVQC010008805">
    <property type="protein sequence ID" value="CAG8597028.1"/>
    <property type="molecule type" value="Genomic_DNA"/>
</dbReference>
<sequence length="260" mass="30799">LSEGEKEDIKILEVVNKYLKTNNQSKKIYENEKFIKFSKLRVEAMVGPLIEKISNEHDRIKDYKSDYQEKYLIDKYKQYRDIILATLEVTKLLTTIQDEIYELKFFLLQLLRENSIECNAMRTSYFVDSTFTPIGNARIDLFVLTKQAEGTMRFFVTNTEYFLNALNETKNNELQKNSFELNNLVIEKLKINSNESTIYLYSIKINRKCKIEAMRIKRKAIGVGKSIFSKKFKEYLEEKGYKVYRPVETSLLLDDELKLF</sequence>
<dbReference type="Proteomes" id="UP000789920">
    <property type="component" value="Unassembled WGS sequence"/>
</dbReference>
<reference evidence="1" key="1">
    <citation type="submission" date="2021-06" db="EMBL/GenBank/DDBJ databases">
        <authorList>
            <person name="Kallberg Y."/>
            <person name="Tangrot J."/>
            <person name="Rosling A."/>
        </authorList>
    </citation>
    <scope>NUCLEOTIDE SEQUENCE</scope>
    <source>
        <strain evidence="1">MA461A</strain>
    </source>
</reference>
<protein>
    <submittedName>
        <fullName evidence="1">31510_t:CDS:1</fullName>
    </submittedName>
</protein>
<gene>
    <name evidence="1" type="ORF">RPERSI_LOCUS5771</name>
</gene>
<evidence type="ECO:0000313" key="2">
    <source>
        <dbReference type="Proteomes" id="UP000789920"/>
    </source>
</evidence>
<proteinExistence type="predicted"/>
<name>A0ACA9MJU0_9GLOM</name>